<dbReference type="OrthoDB" id="5296388at2"/>
<dbReference type="RefSeq" id="WP_141442838.1">
    <property type="nucleotide sequence ID" value="NZ_CP038231.1"/>
</dbReference>
<dbReference type="Proteomes" id="UP000318709">
    <property type="component" value="Chromosome"/>
</dbReference>
<dbReference type="EMBL" id="CP038231">
    <property type="protein sequence ID" value="QDH13176.1"/>
    <property type="molecule type" value="Genomic_DNA"/>
</dbReference>
<proteinExistence type="predicted"/>
<organism evidence="1 2">
    <name type="scientific">Formicincola oecophyllae</name>
    <dbReference type="NCBI Taxonomy" id="2558361"/>
    <lineage>
        <taxon>Bacteria</taxon>
        <taxon>Pseudomonadati</taxon>
        <taxon>Pseudomonadota</taxon>
        <taxon>Alphaproteobacteria</taxon>
        <taxon>Acetobacterales</taxon>
        <taxon>Acetobacteraceae</taxon>
        <taxon>Formicincola</taxon>
    </lineage>
</organism>
<evidence type="ECO:0000313" key="1">
    <source>
        <dbReference type="EMBL" id="QDH13176.1"/>
    </source>
</evidence>
<sequence length="228" mass="24160">MGQWFLAKLNAFLLPPSQQQTERKQALEDMWHGATTLLRLALDNAPAAGWRGCFDLQADLGTGSPAALVQLTAPGGSTVGAWLQGGLTLCPESNPGLGPPPVRGPFDPGPQGWPWLALVETAMVGEPALIMDGHGTLWRPYALDGTAQTYGWESLTPCACKRRPGFEPLRFILAPPLEHASSQAVWQALPLSSQAKPLDAHGVAETLWSQLTQTALSKVQPSASPAGA</sequence>
<name>A0A4Y6U9P8_9PROT</name>
<gene>
    <name evidence="1" type="ORF">E3E12_02035</name>
</gene>
<dbReference type="KEGG" id="swf:E3E12_02035"/>
<reference evidence="1 2" key="1">
    <citation type="submission" date="2019-03" db="EMBL/GenBank/DDBJ databases">
        <title>The complete genome sequence of Swingsia_sp. F3b2 LMG30590(T).</title>
        <authorList>
            <person name="Chua K.-O."/>
            <person name="Chan K.-G."/>
            <person name="See-Too W.-S."/>
        </authorList>
    </citation>
    <scope>NUCLEOTIDE SEQUENCE [LARGE SCALE GENOMIC DNA]</scope>
    <source>
        <strain evidence="1 2">F3b2</strain>
    </source>
</reference>
<evidence type="ECO:0000313" key="2">
    <source>
        <dbReference type="Proteomes" id="UP000318709"/>
    </source>
</evidence>
<keyword evidence="2" id="KW-1185">Reference proteome</keyword>
<protein>
    <submittedName>
        <fullName evidence="1">Uncharacterized protein</fullName>
    </submittedName>
</protein>
<accession>A0A4Y6U9P8</accession>
<dbReference type="AlphaFoldDB" id="A0A4Y6U9P8"/>